<dbReference type="EMBL" id="BLYJ01000009">
    <property type="protein sequence ID" value="GFO87825.1"/>
    <property type="molecule type" value="Genomic_DNA"/>
</dbReference>
<protein>
    <submittedName>
        <fullName evidence="1">Uncharacterized protein</fullName>
    </submittedName>
</protein>
<sequence length="179" mass="20180">MTNFPMLDIPASASAVSTKKGKTGKTDHRDCTAGIALTAEFVLDGVSELTRSIFVYLGKPLNLTEDVCPALIGAALEEFANWFADNYEHAIALLHQIADKPDILSHLRVEGSDAFADLLTRERRIQANLALLRWSFLCMVEMIKERMELPSSNEHALYEKFWEAIHCSVRKQVEEFAYF</sequence>
<dbReference type="Proteomes" id="UP000620147">
    <property type="component" value="Unassembled WGS sequence"/>
</dbReference>
<accession>A0ABQ1DYR4</accession>
<proteinExistence type="predicted"/>
<gene>
    <name evidence="1" type="ORF">BUFA31_09890</name>
</gene>
<keyword evidence="2" id="KW-1185">Reference proteome</keyword>
<organism evidence="1 2">
    <name type="scientific">Butyricicoccus faecihominis</name>
    <dbReference type="NCBI Taxonomy" id="1712515"/>
    <lineage>
        <taxon>Bacteria</taxon>
        <taxon>Bacillati</taxon>
        <taxon>Bacillota</taxon>
        <taxon>Clostridia</taxon>
        <taxon>Eubacteriales</taxon>
        <taxon>Butyricicoccaceae</taxon>
        <taxon>Butyricicoccus</taxon>
    </lineage>
</organism>
<evidence type="ECO:0000313" key="1">
    <source>
        <dbReference type="EMBL" id="GFO87825.1"/>
    </source>
</evidence>
<name>A0ABQ1DYR4_9FIRM</name>
<evidence type="ECO:0000313" key="2">
    <source>
        <dbReference type="Proteomes" id="UP000620147"/>
    </source>
</evidence>
<reference evidence="1 2" key="1">
    <citation type="submission" date="2020-06" db="EMBL/GenBank/DDBJ databases">
        <title>Characterization of fructooligosaccharide metabolism and fructooligosaccharide-degrading enzymes in human commensal butyrate producers.</title>
        <authorList>
            <person name="Tanno H."/>
            <person name="Fujii T."/>
            <person name="Hirano K."/>
            <person name="Maeno S."/>
            <person name="Tonozuka T."/>
            <person name="Sakamoto M."/>
            <person name="Ohkuma M."/>
            <person name="Tochio T."/>
            <person name="Endo A."/>
        </authorList>
    </citation>
    <scope>NUCLEOTIDE SEQUENCE [LARGE SCALE GENOMIC DNA]</scope>
    <source>
        <strain evidence="1 2">JCM 31056</strain>
    </source>
</reference>
<comment type="caution">
    <text evidence="1">The sequence shown here is derived from an EMBL/GenBank/DDBJ whole genome shotgun (WGS) entry which is preliminary data.</text>
</comment>